<dbReference type="Pfam" id="PF02687">
    <property type="entry name" value="FtsX"/>
    <property type="match status" value="1"/>
</dbReference>
<evidence type="ECO:0000259" key="8">
    <source>
        <dbReference type="Pfam" id="PF02687"/>
    </source>
</evidence>
<keyword evidence="4 7" id="KW-0812">Transmembrane</keyword>
<keyword evidence="3" id="KW-1003">Cell membrane</keyword>
<organism evidence="10 11">
    <name type="scientific">Halalkalibaculum roseum</name>
    <dbReference type="NCBI Taxonomy" id="2709311"/>
    <lineage>
        <taxon>Bacteria</taxon>
        <taxon>Pseudomonadati</taxon>
        <taxon>Balneolota</taxon>
        <taxon>Balneolia</taxon>
        <taxon>Balneolales</taxon>
        <taxon>Balneolaceae</taxon>
        <taxon>Halalkalibaculum</taxon>
    </lineage>
</organism>
<dbReference type="AlphaFoldDB" id="A0A6M1SK79"/>
<keyword evidence="5 7" id="KW-1133">Transmembrane helix</keyword>
<dbReference type="PANTHER" id="PTHR30489">
    <property type="entry name" value="LIPOPROTEIN-RELEASING SYSTEM TRANSMEMBRANE PROTEIN LOLE"/>
    <property type="match status" value="1"/>
</dbReference>
<keyword evidence="11" id="KW-1185">Reference proteome</keyword>
<evidence type="ECO:0000256" key="4">
    <source>
        <dbReference type="ARBA" id="ARBA00022692"/>
    </source>
</evidence>
<protein>
    <submittedName>
        <fullName evidence="10">ABC transporter permease</fullName>
    </submittedName>
</protein>
<dbReference type="InterPro" id="IPR003838">
    <property type="entry name" value="ABC3_permease_C"/>
</dbReference>
<dbReference type="PANTHER" id="PTHR30489:SF0">
    <property type="entry name" value="LIPOPROTEIN-RELEASING SYSTEM TRANSMEMBRANE PROTEIN LOLE"/>
    <property type="match status" value="1"/>
</dbReference>
<dbReference type="InterPro" id="IPR051447">
    <property type="entry name" value="Lipoprotein-release_system"/>
</dbReference>
<dbReference type="GO" id="GO:0044874">
    <property type="term" value="P:lipoprotein localization to outer membrane"/>
    <property type="evidence" value="ECO:0007669"/>
    <property type="project" value="TreeGrafter"/>
</dbReference>
<dbReference type="GO" id="GO:0098797">
    <property type="term" value="C:plasma membrane protein complex"/>
    <property type="evidence" value="ECO:0007669"/>
    <property type="project" value="TreeGrafter"/>
</dbReference>
<feature type="transmembrane region" description="Helical" evidence="7">
    <location>
        <begin position="266"/>
        <end position="291"/>
    </location>
</feature>
<dbReference type="Pfam" id="PF12704">
    <property type="entry name" value="MacB_PCD"/>
    <property type="match status" value="1"/>
</dbReference>
<feature type="domain" description="MacB-like periplasmic core" evidence="9">
    <location>
        <begin position="21"/>
        <end position="211"/>
    </location>
</feature>
<comment type="similarity">
    <text evidence="2">Belongs to the ABC-4 integral membrane protein family. LolC/E subfamily.</text>
</comment>
<gene>
    <name evidence="10" type="ORF">G3570_03600</name>
</gene>
<evidence type="ECO:0000256" key="5">
    <source>
        <dbReference type="ARBA" id="ARBA00022989"/>
    </source>
</evidence>
<evidence type="ECO:0000259" key="9">
    <source>
        <dbReference type="Pfam" id="PF12704"/>
    </source>
</evidence>
<feature type="transmembrane region" description="Helical" evidence="7">
    <location>
        <begin position="372"/>
        <end position="393"/>
    </location>
</feature>
<dbReference type="InterPro" id="IPR025857">
    <property type="entry name" value="MacB_PCD"/>
</dbReference>
<dbReference type="Proteomes" id="UP000473278">
    <property type="component" value="Unassembled WGS sequence"/>
</dbReference>
<feature type="transmembrane region" description="Helical" evidence="7">
    <location>
        <begin position="21"/>
        <end position="42"/>
    </location>
</feature>
<evidence type="ECO:0000256" key="6">
    <source>
        <dbReference type="ARBA" id="ARBA00023136"/>
    </source>
</evidence>
<evidence type="ECO:0000256" key="1">
    <source>
        <dbReference type="ARBA" id="ARBA00004651"/>
    </source>
</evidence>
<evidence type="ECO:0000256" key="3">
    <source>
        <dbReference type="ARBA" id="ARBA00022475"/>
    </source>
</evidence>
<accession>A0A6M1SK79</accession>
<evidence type="ECO:0000256" key="2">
    <source>
        <dbReference type="ARBA" id="ARBA00005236"/>
    </source>
</evidence>
<sequence>MMIWRIISLGWKNIWRNPTRSAVVIIAVLLGIWAGVFISAFFNSITQSYLQNQLDLMIGHVQITNPEFQDQFNPRYEIDNAETLLGRLENEDYITGIQYESLATGLAQSAANSYGVTIHGIDTAGVSVHPITSHLVEGELLGNISRNPIVIGRALANRLELELRSKMVVSFQDVEGNITAGAFRIAGIFDSFNENYDKGNVYVLRKDLNRLLGEPQLIHKITLKIDDFSKASLRANTLQENHPDLKIAGWGEVAPELEYVFNSMDISLYIVMIIIIMALVFSIVNTMLMAVLERTKELGMLMAVGMNKARLFTMILCETFFLTMAGTPVGLFLSWLTVMAFGNYGIDLSAFSQGLNAYGLDTVIYPELSSTYYLNITLLIAGAALLSALYPAWKTLKLKPVEAIRKI</sequence>
<keyword evidence="6 7" id="KW-0472">Membrane</keyword>
<name>A0A6M1SK79_9BACT</name>
<evidence type="ECO:0000256" key="7">
    <source>
        <dbReference type="SAM" id="Phobius"/>
    </source>
</evidence>
<reference evidence="10 11" key="1">
    <citation type="submission" date="2020-02" db="EMBL/GenBank/DDBJ databases">
        <title>Balneolaceae bacterium YR4-1, complete genome.</title>
        <authorList>
            <person name="Li Y."/>
            <person name="Wu S."/>
        </authorList>
    </citation>
    <scope>NUCLEOTIDE SEQUENCE [LARGE SCALE GENOMIC DNA]</scope>
    <source>
        <strain evidence="10 11">YR4-1</strain>
    </source>
</reference>
<dbReference type="EMBL" id="JAALLT010000001">
    <property type="protein sequence ID" value="NGP75701.1"/>
    <property type="molecule type" value="Genomic_DNA"/>
</dbReference>
<feature type="domain" description="ABC3 transporter permease C-terminal" evidence="8">
    <location>
        <begin position="270"/>
        <end position="400"/>
    </location>
</feature>
<comment type="subcellular location">
    <subcellularLocation>
        <location evidence="1">Cell membrane</location>
        <topology evidence="1">Multi-pass membrane protein</topology>
    </subcellularLocation>
</comment>
<comment type="caution">
    <text evidence="10">The sequence shown here is derived from an EMBL/GenBank/DDBJ whole genome shotgun (WGS) entry which is preliminary data.</text>
</comment>
<proteinExistence type="inferred from homology"/>
<evidence type="ECO:0000313" key="11">
    <source>
        <dbReference type="Proteomes" id="UP000473278"/>
    </source>
</evidence>
<evidence type="ECO:0000313" key="10">
    <source>
        <dbReference type="EMBL" id="NGP75701.1"/>
    </source>
</evidence>
<dbReference type="RefSeq" id="WP_165139240.1">
    <property type="nucleotide sequence ID" value="NZ_JAALLT010000001.1"/>
</dbReference>
<feature type="transmembrane region" description="Helical" evidence="7">
    <location>
        <begin position="311"/>
        <end position="336"/>
    </location>
</feature>